<evidence type="ECO:0000256" key="12">
    <source>
        <dbReference type="ARBA" id="ARBA00030977"/>
    </source>
</evidence>
<accession>A0A0A1YDJ0</accession>
<comment type="similarity">
    <text evidence="3 13">Belongs to the peptidase M16 family.</text>
</comment>
<dbReference type="AlphaFoldDB" id="A0A0A1YDJ0"/>
<dbReference type="Pfam" id="PF05193">
    <property type="entry name" value="Peptidase_M16_C"/>
    <property type="match status" value="1"/>
</dbReference>
<keyword evidence="7" id="KW-0378">Hydrolase</keyword>
<evidence type="ECO:0000313" key="18">
    <source>
        <dbReference type="EMBL" id="KFX67467.1"/>
    </source>
</evidence>
<comment type="pathway">
    <text evidence="2">Cofactor biosynthesis; pyrroloquinoline quinone biosynthesis.</text>
</comment>
<evidence type="ECO:0000259" key="16">
    <source>
        <dbReference type="Pfam" id="PF22455"/>
    </source>
</evidence>
<dbReference type="PROSITE" id="PS00143">
    <property type="entry name" value="INSULINASE"/>
    <property type="match status" value="1"/>
</dbReference>
<evidence type="ECO:0000256" key="3">
    <source>
        <dbReference type="ARBA" id="ARBA00007261"/>
    </source>
</evidence>
<dbReference type="InterPro" id="IPR050626">
    <property type="entry name" value="Peptidase_M16"/>
</dbReference>
<comment type="function">
    <text evidence="11">Required for coenzyme pyrroloquinoline quinone (PQQ) biosynthesis. It is thought that this protein is a protease that cleaves peptides bond in a small peptide (gene pqqA), providing the glutamate and tyrosine residues which are necessary for the synthesis of PQQ.</text>
</comment>
<organism evidence="18 19">
    <name type="scientific">Pseudomonas taeanensis MS-3</name>
    <dbReference type="NCBI Taxonomy" id="1395571"/>
    <lineage>
        <taxon>Bacteria</taxon>
        <taxon>Pseudomonadati</taxon>
        <taxon>Pseudomonadota</taxon>
        <taxon>Gammaproteobacteria</taxon>
        <taxon>Pseudomonadales</taxon>
        <taxon>Pseudomonadaceae</taxon>
        <taxon>Pseudomonas</taxon>
    </lineage>
</organism>
<keyword evidence="9" id="KW-0884">PQQ biosynthesis</keyword>
<dbReference type="GO" id="GO:0004222">
    <property type="term" value="F:metalloendopeptidase activity"/>
    <property type="evidence" value="ECO:0007669"/>
    <property type="project" value="InterPro"/>
</dbReference>
<dbReference type="OrthoDB" id="9811314at2"/>
<dbReference type="PANTHER" id="PTHR43690:SF18">
    <property type="entry name" value="INSULIN-DEGRADING ENZYME-RELATED"/>
    <property type="match status" value="1"/>
</dbReference>
<dbReference type="eggNOG" id="COG1025">
    <property type="taxonomic scope" value="Bacteria"/>
</dbReference>
<dbReference type="Pfam" id="PF22455">
    <property type="entry name" value="PqqF_C_3"/>
    <property type="match status" value="1"/>
</dbReference>
<evidence type="ECO:0000256" key="7">
    <source>
        <dbReference type="ARBA" id="ARBA00022801"/>
    </source>
</evidence>
<keyword evidence="19" id="KW-1185">Reference proteome</keyword>
<evidence type="ECO:0000256" key="8">
    <source>
        <dbReference type="ARBA" id="ARBA00022833"/>
    </source>
</evidence>
<comment type="caution">
    <text evidence="18">The sequence shown here is derived from an EMBL/GenBank/DDBJ whole genome shotgun (WGS) entry which is preliminary data.</text>
</comment>
<keyword evidence="5" id="KW-0645">Protease</keyword>
<evidence type="ECO:0000256" key="10">
    <source>
        <dbReference type="ARBA" id="ARBA00023049"/>
    </source>
</evidence>
<dbReference type="InterPro" id="IPR001431">
    <property type="entry name" value="Pept_M16_Zn_BS"/>
</dbReference>
<dbReference type="GO" id="GO:0005737">
    <property type="term" value="C:cytoplasm"/>
    <property type="evidence" value="ECO:0007669"/>
    <property type="project" value="UniProtKB-ARBA"/>
</dbReference>
<dbReference type="Pfam" id="PF22456">
    <property type="entry name" value="PqqF-like_C_4"/>
    <property type="match status" value="1"/>
</dbReference>
<evidence type="ECO:0000259" key="15">
    <source>
        <dbReference type="Pfam" id="PF05193"/>
    </source>
</evidence>
<dbReference type="InterPro" id="IPR011844">
    <property type="entry name" value="PQQ_synth_PqqF"/>
</dbReference>
<keyword evidence="6" id="KW-0479">Metal-binding</keyword>
<evidence type="ECO:0000256" key="9">
    <source>
        <dbReference type="ARBA" id="ARBA00022905"/>
    </source>
</evidence>
<dbReference type="STRING" id="1395571.TMS3_0124435"/>
<keyword evidence="10" id="KW-0482">Metalloprotease</keyword>
<evidence type="ECO:0000313" key="19">
    <source>
        <dbReference type="Proteomes" id="UP000030063"/>
    </source>
</evidence>
<feature type="domain" description="Peptidase M16 C-terminal" evidence="15">
    <location>
        <begin position="185"/>
        <end position="342"/>
    </location>
</feature>
<evidence type="ECO:0000256" key="11">
    <source>
        <dbReference type="ARBA" id="ARBA00024932"/>
    </source>
</evidence>
<dbReference type="Pfam" id="PF00675">
    <property type="entry name" value="Peptidase_M16"/>
    <property type="match status" value="1"/>
</dbReference>
<dbReference type="Gene3D" id="3.30.830.10">
    <property type="entry name" value="Metalloenzyme, LuxS/M16 peptidase-like"/>
    <property type="match status" value="2"/>
</dbReference>
<proteinExistence type="inferred from homology"/>
<keyword evidence="8" id="KW-0862">Zinc</keyword>
<feature type="domain" description="Coenzyme PQQ synthesis protein F-like C-terminal lobe" evidence="17">
    <location>
        <begin position="694"/>
        <end position="793"/>
    </location>
</feature>
<dbReference type="PANTHER" id="PTHR43690">
    <property type="entry name" value="NARDILYSIN"/>
    <property type="match status" value="1"/>
</dbReference>
<dbReference type="InterPro" id="IPR054734">
    <property type="entry name" value="PqqF-like_C_4"/>
</dbReference>
<dbReference type="GO" id="GO:0006508">
    <property type="term" value="P:proteolysis"/>
    <property type="evidence" value="ECO:0007669"/>
    <property type="project" value="UniProtKB-KW"/>
</dbReference>
<evidence type="ECO:0000256" key="13">
    <source>
        <dbReference type="RuleBase" id="RU004447"/>
    </source>
</evidence>
<gene>
    <name evidence="18" type="ORF">TMS3_0124435</name>
</gene>
<dbReference type="UniPathway" id="UPA00539"/>
<protein>
    <recommendedName>
        <fullName evidence="4">Coenzyme PQQ synthesis protein F</fullName>
    </recommendedName>
    <alternativeName>
        <fullName evidence="12">Pyrroloquinoline quinone biosynthesis protein F</fullName>
    </alternativeName>
</protein>
<dbReference type="SUPFAM" id="SSF63411">
    <property type="entry name" value="LuxS/MPP-like metallohydrolase"/>
    <property type="match status" value="2"/>
</dbReference>
<dbReference type="EMBL" id="AWSQ01000011">
    <property type="protein sequence ID" value="KFX67467.1"/>
    <property type="molecule type" value="Genomic_DNA"/>
</dbReference>
<dbReference type="InterPro" id="IPR011249">
    <property type="entry name" value="Metalloenz_LuxS/M16"/>
</dbReference>
<dbReference type="RefSeq" id="WP_043302016.1">
    <property type="nucleotide sequence ID" value="NZ_AWSQ01000011.1"/>
</dbReference>
<evidence type="ECO:0000256" key="5">
    <source>
        <dbReference type="ARBA" id="ARBA00022670"/>
    </source>
</evidence>
<evidence type="ECO:0000256" key="4">
    <source>
        <dbReference type="ARBA" id="ARBA00015088"/>
    </source>
</evidence>
<dbReference type="InterPro" id="IPR011765">
    <property type="entry name" value="Pept_M16_N"/>
</dbReference>
<feature type="domain" description="Coenzyme PQQ synthesis protein F C-terminal lobe" evidence="16">
    <location>
        <begin position="511"/>
        <end position="626"/>
    </location>
</feature>
<evidence type="ECO:0000259" key="17">
    <source>
        <dbReference type="Pfam" id="PF22456"/>
    </source>
</evidence>
<evidence type="ECO:0000256" key="6">
    <source>
        <dbReference type="ARBA" id="ARBA00022723"/>
    </source>
</evidence>
<dbReference type="Proteomes" id="UP000030063">
    <property type="component" value="Unassembled WGS sequence"/>
</dbReference>
<reference evidence="18 19" key="1">
    <citation type="journal article" date="2014" name="Genome Announc.">
        <title>Draft Genome Sequence of Petroleum Oil-Degrading Marine Bacterium Pseudomonas taeanensis Strain MS-3, Isolated from a Crude Oil-Contaminated Seashore.</title>
        <authorList>
            <person name="Lee S.Y."/>
            <person name="Kim S.H."/>
            <person name="Lee D.G."/>
            <person name="Shin S."/>
            <person name="Yun S.H."/>
            <person name="Choi C.W."/>
            <person name="Chung Y.H."/>
            <person name="Choi J.S."/>
            <person name="Kahng H.Y."/>
            <person name="Kim S.I."/>
        </authorList>
    </citation>
    <scope>NUCLEOTIDE SEQUENCE [LARGE SCALE GENOMIC DNA]</scope>
    <source>
        <strain evidence="18 19">MS-3</strain>
    </source>
</reference>
<evidence type="ECO:0000256" key="2">
    <source>
        <dbReference type="ARBA" id="ARBA00004886"/>
    </source>
</evidence>
<dbReference type="NCBIfam" id="TIGR02110">
    <property type="entry name" value="PQQ_syn_pqqF"/>
    <property type="match status" value="1"/>
</dbReference>
<comment type="cofactor">
    <cofactor evidence="1">
        <name>Zn(2+)</name>
        <dbReference type="ChEBI" id="CHEBI:29105"/>
    </cofactor>
</comment>
<dbReference type="GO" id="GO:0008270">
    <property type="term" value="F:zinc ion binding"/>
    <property type="evidence" value="ECO:0007669"/>
    <property type="project" value="InterPro"/>
</dbReference>
<dbReference type="InterPro" id="IPR007863">
    <property type="entry name" value="Peptidase_M16_C"/>
</dbReference>
<evidence type="ECO:0000259" key="14">
    <source>
        <dbReference type="Pfam" id="PF00675"/>
    </source>
</evidence>
<name>A0A0A1YDJ0_9PSED</name>
<dbReference type="InterPro" id="IPR054733">
    <property type="entry name" value="PqqF_C_3"/>
</dbReference>
<sequence>MPAAELPQDNAAQPDCRTLANGLRVAMLSLPGAGKAAISVRVAAGSHDEPEAYPGLAHFLEHLVFLGSAGFAVDQGLMAFVQGCGGQVNASTQARHTDYFCEVPADRLGEALARLIDMLTKPLLAEDAQLREREVVHAEFLARAQDADMLVATALGQALPAGHRFAAFQAGNRQTLPVEDAAFQQALHGFHRRFYQAAQLSLVLVGPQSVEELFGLAQRVASALPSQARYTQALAAPLLPLRRQQLRMSLQAGEPSVQLGFALELPGRLAGAGLDQALDFLQLWIVSESAGGLLATLREAELCRGLQVRVLYRFADQTLLLMSFSHVDESVQSAAVIAAAVQDWLAFFTARADYAALVERYRAIQGWRLQSLGPLALARYWQDGLAGGGPSPLGLTDQGQAAVHELLAQLQEPRRSIRLVTGCTEVASWPTAGFALRMVAEAAVSAPQRDWTWQLPAGNPLLNDDPAPGAMLGHRAQLQWLPAPAAVPAQQGGGLGAFHGRCCFADGLPLIDLLRVAQADVRKLQADAAQLGVRLQLSGQGDSLELSLQGPANLLVGVLRLLWPRLLEPSLQALQQAEPGAAADDMPIRQLLRRLPEVFGGPVEEGPALSVSQLRAGYRQARVEGLGVGFSPAGQAALERMFVTLPIPLQSHAPAMPWAGRYWQDAALDCGESALLLFCPLVAADAATEAAWRLLAHLYQGAFFQRLRSDLQLGYAVFCGYRQVRAQRGILFAVQSPHASAKEILGHIEVFLQVQSQRLASLSEAAVAAAAAEQGRQLREQASSAADFAEQQWQLHLAGLPESHPAALHRALAQCTRHDLLQQHHALGQAQGGWRVLANSRAPDKRWMTPS</sequence>
<evidence type="ECO:0000256" key="1">
    <source>
        <dbReference type="ARBA" id="ARBA00001947"/>
    </source>
</evidence>
<feature type="domain" description="Peptidase M16 N-terminal" evidence="14">
    <location>
        <begin position="24"/>
        <end position="150"/>
    </location>
</feature>
<dbReference type="GO" id="GO:0018189">
    <property type="term" value="P:pyrroloquinoline quinone biosynthetic process"/>
    <property type="evidence" value="ECO:0007669"/>
    <property type="project" value="UniProtKB-UniPathway"/>
</dbReference>